<evidence type="ECO:0000256" key="1">
    <source>
        <dbReference type="SAM" id="MobiDB-lite"/>
    </source>
</evidence>
<accession>A0AAX4K3T6</accession>
<gene>
    <name evidence="2" type="ORF">L201_007210</name>
</gene>
<dbReference type="RefSeq" id="XP_066079018.1">
    <property type="nucleotide sequence ID" value="XM_066222921.1"/>
</dbReference>
<name>A0AAX4K3T6_9TREE</name>
<dbReference type="AlphaFoldDB" id="A0AAX4K3T6"/>
<feature type="compositionally biased region" description="Polar residues" evidence="1">
    <location>
        <begin position="1"/>
        <end position="23"/>
    </location>
</feature>
<keyword evidence="3" id="KW-1185">Reference proteome</keyword>
<feature type="compositionally biased region" description="Basic and acidic residues" evidence="1">
    <location>
        <begin position="95"/>
        <end position="118"/>
    </location>
</feature>
<sequence length="130" mass="14703">MSGSSKRNIQGSSKSNRQYPTNSDYHHGFSKSMMPSSSSSDPANTDDYFQKMTFDASEARRFPTTHDLSNHIIQPRERINSSYNDSTHAQGASDVDDRNQAHSRKWDYSNDSDQKDENNTVGQYQVSISV</sequence>
<feature type="compositionally biased region" description="Low complexity" evidence="1">
    <location>
        <begin position="30"/>
        <end position="40"/>
    </location>
</feature>
<evidence type="ECO:0000313" key="3">
    <source>
        <dbReference type="Proteomes" id="UP001355207"/>
    </source>
</evidence>
<feature type="compositionally biased region" description="Polar residues" evidence="1">
    <location>
        <begin position="119"/>
        <end position="130"/>
    </location>
</feature>
<protein>
    <submittedName>
        <fullName evidence="2">Uncharacterized protein</fullName>
    </submittedName>
</protein>
<dbReference type="Proteomes" id="UP001355207">
    <property type="component" value="Chromosome 10"/>
</dbReference>
<reference evidence="2 3" key="1">
    <citation type="submission" date="2024-01" db="EMBL/GenBank/DDBJ databases">
        <title>Comparative genomics of Cryptococcus and Kwoniella reveals pathogenesis evolution and contrasting modes of karyotype evolution via chromosome fusion or intercentromeric recombination.</title>
        <authorList>
            <person name="Coelho M.A."/>
            <person name="David-Palma M."/>
            <person name="Shea T."/>
            <person name="Bowers K."/>
            <person name="McGinley-Smith S."/>
            <person name="Mohammad A.W."/>
            <person name="Gnirke A."/>
            <person name="Yurkov A.M."/>
            <person name="Nowrousian M."/>
            <person name="Sun S."/>
            <person name="Cuomo C.A."/>
            <person name="Heitman J."/>
        </authorList>
    </citation>
    <scope>NUCLEOTIDE SEQUENCE [LARGE SCALE GENOMIC DNA]</scope>
    <source>
        <strain evidence="2 3">CBS 6074</strain>
    </source>
</reference>
<feature type="region of interest" description="Disordered" evidence="1">
    <location>
        <begin position="1"/>
        <end position="130"/>
    </location>
</feature>
<dbReference type="EMBL" id="CP144107">
    <property type="protein sequence ID" value="WWC92256.1"/>
    <property type="molecule type" value="Genomic_DNA"/>
</dbReference>
<organism evidence="2 3">
    <name type="scientific">Kwoniella dendrophila CBS 6074</name>
    <dbReference type="NCBI Taxonomy" id="1295534"/>
    <lineage>
        <taxon>Eukaryota</taxon>
        <taxon>Fungi</taxon>
        <taxon>Dikarya</taxon>
        <taxon>Basidiomycota</taxon>
        <taxon>Agaricomycotina</taxon>
        <taxon>Tremellomycetes</taxon>
        <taxon>Tremellales</taxon>
        <taxon>Cryptococcaceae</taxon>
        <taxon>Kwoniella</taxon>
    </lineage>
</organism>
<feature type="compositionally biased region" description="Polar residues" evidence="1">
    <location>
        <begin position="80"/>
        <end position="90"/>
    </location>
</feature>
<dbReference type="GeneID" id="91097879"/>
<proteinExistence type="predicted"/>
<evidence type="ECO:0000313" key="2">
    <source>
        <dbReference type="EMBL" id="WWC92256.1"/>
    </source>
</evidence>